<dbReference type="PANTHER" id="PTHR30041:SF4">
    <property type="entry name" value="ARSENATE REDUCTASE"/>
    <property type="match status" value="1"/>
</dbReference>
<evidence type="ECO:0000256" key="1">
    <source>
        <dbReference type="ARBA" id="ARBA00007198"/>
    </source>
</evidence>
<dbReference type="OrthoDB" id="9790554at2"/>
<gene>
    <name evidence="3" type="primary">arsC</name>
    <name evidence="3" type="ORF">GCM10010995_15930</name>
</gene>
<organism evidence="3 4">
    <name type="scientific">Cysteiniphilum litorale</name>
    <dbReference type="NCBI Taxonomy" id="2056700"/>
    <lineage>
        <taxon>Bacteria</taxon>
        <taxon>Pseudomonadati</taxon>
        <taxon>Pseudomonadota</taxon>
        <taxon>Gammaproteobacteria</taxon>
        <taxon>Thiotrichales</taxon>
        <taxon>Fastidiosibacteraceae</taxon>
        <taxon>Cysteiniphilum</taxon>
    </lineage>
</organism>
<dbReference type="PANTHER" id="PTHR30041">
    <property type="entry name" value="ARSENATE REDUCTASE"/>
    <property type="match status" value="1"/>
</dbReference>
<dbReference type="Pfam" id="PF03960">
    <property type="entry name" value="ArsC"/>
    <property type="match status" value="1"/>
</dbReference>
<proteinExistence type="inferred from homology"/>
<dbReference type="Gene3D" id="3.40.30.10">
    <property type="entry name" value="Glutaredoxin"/>
    <property type="match status" value="1"/>
</dbReference>
<dbReference type="RefSeq" id="WP_117002899.1">
    <property type="nucleotide sequence ID" value="NZ_BMJS01000017.1"/>
</dbReference>
<dbReference type="Proteomes" id="UP000636949">
    <property type="component" value="Unassembled WGS sequence"/>
</dbReference>
<evidence type="ECO:0000256" key="2">
    <source>
        <dbReference type="PROSITE-ProRule" id="PRU01282"/>
    </source>
</evidence>
<evidence type="ECO:0000313" key="4">
    <source>
        <dbReference type="Proteomes" id="UP000636949"/>
    </source>
</evidence>
<dbReference type="InterPro" id="IPR006660">
    <property type="entry name" value="Arsenate_reductase-like"/>
</dbReference>
<comment type="caution">
    <text evidence="3">The sequence shown here is derived from an EMBL/GenBank/DDBJ whole genome shotgun (WGS) entry which is preliminary data.</text>
</comment>
<evidence type="ECO:0000313" key="3">
    <source>
        <dbReference type="EMBL" id="GGF99480.1"/>
    </source>
</evidence>
<reference evidence="3" key="2">
    <citation type="submission" date="2020-09" db="EMBL/GenBank/DDBJ databases">
        <authorList>
            <person name="Sun Q."/>
            <person name="Zhou Y."/>
        </authorList>
    </citation>
    <scope>NUCLEOTIDE SEQUENCE</scope>
    <source>
        <strain evidence="3">CGMCC 1.15758</strain>
    </source>
</reference>
<dbReference type="AlphaFoldDB" id="A0A8J2Z4W6"/>
<dbReference type="InterPro" id="IPR036249">
    <property type="entry name" value="Thioredoxin-like_sf"/>
</dbReference>
<dbReference type="PROSITE" id="PS51353">
    <property type="entry name" value="ARSC"/>
    <property type="match status" value="1"/>
</dbReference>
<protein>
    <submittedName>
        <fullName evidence="3">Arsenate reductase</fullName>
    </submittedName>
</protein>
<dbReference type="EMBL" id="BMJS01000017">
    <property type="protein sequence ID" value="GGF99480.1"/>
    <property type="molecule type" value="Genomic_DNA"/>
</dbReference>
<comment type="similarity">
    <text evidence="1 2">Belongs to the ArsC family.</text>
</comment>
<accession>A0A8J2Z4W6</accession>
<dbReference type="SUPFAM" id="SSF52833">
    <property type="entry name" value="Thioredoxin-like"/>
    <property type="match status" value="1"/>
</dbReference>
<keyword evidence="4" id="KW-1185">Reference proteome</keyword>
<sequence length="116" mass="13279">MYRLYHNPRCSKSRAAFEFLTQNNYDVEVIEYLNTPLSQADILRISEKLTVAKHMLIRSGDDDFKALNINDVEKLSDSEIAEILVKTPKLMQRPILETTAKAAIARPLEDMIAILE</sequence>
<reference evidence="3" key="1">
    <citation type="journal article" date="2014" name="Int. J. Syst. Evol. Microbiol.">
        <title>Complete genome sequence of Corynebacterium casei LMG S-19264T (=DSM 44701T), isolated from a smear-ripened cheese.</title>
        <authorList>
            <consortium name="US DOE Joint Genome Institute (JGI-PGF)"/>
            <person name="Walter F."/>
            <person name="Albersmeier A."/>
            <person name="Kalinowski J."/>
            <person name="Ruckert C."/>
        </authorList>
    </citation>
    <scope>NUCLEOTIDE SEQUENCE</scope>
    <source>
        <strain evidence="3">CGMCC 1.15758</strain>
    </source>
</reference>
<name>A0A8J2Z4W6_9GAMM</name>